<feature type="active site" description="Proton acceptor" evidence="1">
    <location>
        <position position="198"/>
    </location>
</feature>
<proteinExistence type="inferred from homology"/>
<feature type="modified residue" description="N6-(pyridoxal phosphate)lysine" evidence="2">
    <location>
        <position position="198"/>
    </location>
</feature>
<dbReference type="InterPro" id="IPR015421">
    <property type="entry name" value="PyrdxlP-dep_Trfase_major"/>
</dbReference>
<dbReference type="Gene3D" id="3.40.640.10">
    <property type="entry name" value="Type I PLP-dependent aspartate aminotransferase-like (Major domain)"/>
    <property type="match status" value="1"/>
</dbReference>
<dbReference type="Proteomes" id="UP001163166">
    <property type="component" value="Chromosome"/>
</dbReference>
<keyword evidence="4" id="KW-0808">Transferase</keyword>
<dbReference type="RefSeq" id="WP_264075516.1">
    <property type="nucleotide sequence ID" value="NZ_CP076676.1"/>
</dbReference>
<dbReference type="PANTHER" id="PTHR30244">
    <property type="entry name" value="TRANSAMINASE"/>
    <property type="match status" value="1"/>
</dbReference>
<dbReference type="PIRSF" id="PIRSF000390">
    <property type="entry name" value="PLP_StrS"/>
    <property type="match status" value="1"/>
</dbReference>
<dbReference type="GO" id="GO:0008483">
    <property type="term" value="F:transaminase activity"/>
    <property type="evidence" value="ECO:0007669"/>
    <property type="project" value="UniProtKB-KW"/>
</dbReference>
<dbReference type="GO" id="GO:0030170">
    <property type="term" value="F:pyridoxal phosphate binding"/>
    <property type="evidence" value="ECO:0007669"/>
    <property type="project" value="TreeGrafter"/>
</dbReference>
<organism evidence="4 5">
    <name type="scientific">Rhodopseudomonas palustris</name>
    <dbReference type="NCBI Taxonomy" id="1076"/>
    <lineage>
        <taxon>Bacteria</taxon>
        <taxon>Pseudomonadati</taxon>
        <taxon>Pseudomonadota</taxon>
        <taxon>Alphaproteobacteria</taxon>
        <taxon>Hyphomicrobiales</taxon>
        <taxon>Nitrobacteraceae</taxon>
        <taxon>Rhodopseudomonas</taxon>
    </lineage>
</organism>
<evidence type="ECO:0000313" key="4">
    <source>
        <dbReference type="EMBL" id="UYO40500.1"/>
    </source>
</evidence>
<sequence length="383" mass="41027">MIPLCVPNISGNEGKYLAECVASTFVSTIGPFVTRFEKMVAEAAGTAGAVATSAGTTALHAALVAVGVRRDDLVICPSLTFIASANAISHAGATPWLFDLDQSSWTLDPELLAHELANGTERRGGELFHVATGRRVSAILPVFTLGIPADMDPIVEIGRARGLKIVVDGAAALGAIYKGRMSGALGADLTMYSFNGNKTTTAGGGGAVAGDDEALLARFRHLTTTGRVGADYDHDVVAFNYRMTNLQAAVGCAQMERLDEFIVAKRRIAARYEDAFRGLNGIGRFPDPEWAESPAWFSGFAFHGKRAGEKSLALRTHLREEGIDARPFWKPMHDQRPYADAPRTAMPVTDRLWPGIVTLPCSTHLTEAEQDKVIATVLAWCRG</sequence>
<dbReference type="EMBL" id="CP076676">
    <property type="protein sequence ID" value="UYO40500.1"/>
    <property type="molecule type" value="Genomic_DNA"/>
</dbReference>
<protein>
    <submittedName>
        <fullName evidence="4">Aminotransferase class I/II-fold pyridoxal phosphate-dependent enzyme</fullName>
    </submittedName>
</protein>
<keyword evidence="2 3" id="KW-0663">Pyridoxal phosphate</keyword>
<evidence type="ECO:0000256" key="1">
    <source>
        <dbReference type="PIRSR" id="PIRSR000390-1"/>
    </source>
</evidence>
<accession>A0AAX3E2A7</accession>
<dbReference type="PANTHER" id="PTHR30244:SF30">
    <property type="entry name" value="BLR5990 PROTEIN"/>
    <property type="match status" value="1"/>
</dbReference>
<name>A0AAX3E2A7_RHOPL</name>
<dbReference type="InterPro" id="IPR015424">
    <property type="entry name" value="PyrdxlP-dep_Trfase"/>
</dbReference>
<evidence type="ECO:0000313" key="5">
    <source>
        <dbReference type="Proteomes" id="UP001163166"/>
    </source>
</evidence>
<dbReference type="InterPro" id="IPR000653">
    <property type="entry name" value="DegT/StrS_aminotransferase"/>
</dbReference>
<evidence type="ECO:0000256" key="3">
    <source>
        <dbReference type="RuleBase" id="RU004508"/>
    </source>
</evidence>
<gene>
    <name evidence="4" type="ORF">KQX62_04080</name>
</gene>
<keyword evidence="4" id="KW-0032">Aminotransferase</keyword>
<reference evidence="4" key="1">
    <citation type="journal article" date="2022" name="Biol. Control">
        <title>In silico genomic analysis of Rhodopseudomonas palustris strains revealed potential biocontrol agents and crop yield enhancers.</title>
        <authorList>
            <person name="Surachat K."/>
            <person name="Kantachote D."/>
            <person name="Deachamag P."/>
            <person name="Wonglapsuwan M."/>
        </authorList>
    </citation>
    <scope>NUCLEOTIDE SEQUENCE</scope>
    <source>
        <strain evidence="4">TLS06</strain>
    </source>
</reference>
<evidence type="ECO:0000256" key="2">
    <source>
        <dbReference type="PIRSR" id="PIRSR000390-2"/>
    </source>
</evidence>
<dbReference type="GO" id="GO:0000271">
    <property type="term" value="P:polysaccharide biosynthetic process"/>
    <property type="evidence" value="ECO:0007669"/>
    <property type="project" value="TreeGrafter"/>
</dbReference>
<dbReference type="Pfam" id="PF01041">
    <property type="entry name" value="DegT_DnrJ_EryC1"/>
    <property type="match status" value="1"/>
</dbReference>
<dbReference type="SUPFAM" id="SSF53383">
    <property type="entry name" value="PLP-dependent transferases"/>
    <property type="match status" value="1"/>
</dbReference>
<comment type="similarity">
    <text evidence="3">Belongs to the DegT/DnrJ/EryC1 family.</text>
</comment>
<dbReference type="AlphaFoldDB" id="A0AAX3E2A7"/>